<dbReference type="EMBL" id="BGPR01029415">
    <property type="protein sequence ID" value="GBO01178.1"/>
    <property type="molecule type" value="Genomic_DNA"/>
</dbReference>
<gene>
    <name evidence="1" type="ORF">AVEN_181021_1</name>
</gene>
<proteinExistence type="predicted"/>
<evidence type="ECO:0000313" key="1">
    <source>
        <dbReference type="EMBL" id="GBO01178.1"/>
    </source>
</evidence>
<accession>A0A4Y2TKU0</accession>
<keyword evidence="2" id="KW-1185">Reference proteome</keyword>
<dbReference type="AlphaFoldDB" id="A0A4Y2TKU0"/>
<comment type="caution">
    <text evidence="1">The sequence shown here is derived from an EMBL/GenBank/DDBJ whole genome shotgun (WGS) entry which is preliminary data.</text>
</comment>
<protein>
    <submittedName>
        <fullName evidence="1">Uncharacterized protein</fullName>
    </submittedName>
</protein>
<reference evidence="1 2" key="1">
    <citation type="journal article" date="2019" name="Sci. Rep.">
        <title>Orb-weaving spider Araneus ventricosus genome elucidates the spidroin gene catalogue.</title>
        <authorList>
            <person name="Kono N."/>
            <person name="Nakamura H."/>
            <person name="Ohtoshi R."/>
            <person name="Moran D.A.P."/>
            <person name="Shinohara A."/>
            <person name="Yoshida Y."/>
            <person name="Fujiwara M."/>
            <person name="Mori M."/>
            <person name="Tomita M."/>
            <person name="Arakawa K."/>
        </authorList>
    </citation>
    <scope>NUCLEOTIDE SEQUENCE [LARGE SCALE GENOMIC DNA]</scope>
</reference>
<name>A0A4Y2TKU0_ARAVE</name>
<organism evidence="1 2">
    <name type="scientific">Araneus ventricosus</name>
    <name type="common">Orbweaver spider</name>
    <name type="synonym">Epeira ventricosa</name>
    <dbReference type="NCBI Taxonomy" id="182803"/>
    <lineage>
        <taxon>Eukaryota</taxon>
        <taxon>Metazoa</taxon>
        <taxon>Ecdysozoa</taxon>
        <taxon>Arthropoda</taxon>
        <taxon>Chelicerata</taxon>
        <taxon>Arachnida</taxon>
        <taxon>Araneae</taxon>
        <taxon>Araneomorphae</taxon>
        <taxon>Entelegynae</taxon>
        <taxon>Araneoidea</taxon>
        <taxon>Araneidae</taxon>
        <taxon>Araneus</taxon>
    </lineage>
</organism>
<dbReference type="Proteomes" id="UP000499080">
    <property type="component" value="Unassembled WGS sequence"/>
</dbReference>
<sequence length="82" mass="9602">MQLRNLLGGQLLAVGFLKLIDIIFHLQTHDLCQRHNFVDNSFHRPYLKLTIDITLRLLPNRNEGSLGDHFPDKFDHHDQAKM</sequence>
<evidence type="ECO:0000313" key="2">
    <source>
        <dbReference type="Proteomes" id="UP000499080"/>
    </source>
</evidence>